<dbReference type="OrthoDB" id="660555at2759"/>
<proteinExistence type="predicted"/>
<sequence length="323" mass="36058">MEDNSFSDFILANPHLYKLEVSCKNGCNEHNTESIFPTEQNHNQQKRKGSTDSIVVATSVDEPCQVCQKNKRLSLVRKNLVEDLAYIDQKYYPDVVHYDTHEDITENEAVHMDDDDQQVEEWSKLTIGDITPKGRRPRRLTGSRMSVNLSGKSLVKLSPSIGFLDNLTKLNLSHNHMTSLPLEIGYLKNLRVLNAAHNQLQALPDTIAYLSRLKAINVGYNELALIPSFIGRLSKIVAIIVNNNLLTEIPKELGNLNDLISLNVSHNPLKSIPAEIAALKSLRKLHAEGCSFVTEFVHNLASNPPSLLETCARIAVRNGLPVP</sequence>
<dbReference type="PANTHER" id="PTHR48051:SF54">
    <property type="entry name" value="LEUCINE-RICH REPEAT-CONTAINING PROTEIN"/>
    <property type="match status" value="1"/>
</dbReference>
<dbReference type="Pfam" id="PF13855">
    <property type="entry name" value="LRR_8"/>
    <property type="match status" value="2"/>
</dbReference>
<dbReference type="VEuPathDB" id="FungiDB:PHYBLDRAFT_129027"/>
<organism evidence="3 4">
    <name type="scientific">Phycomyces blakesleeanus (strain ATCC 8743b / DSM 1359 / FGSC 10004 / NBRC 33097 / NRRL 1555)</name>
    <dbReference type="NCBI Taxonomy" id="763407"/>
    <lineage>
        <taxon>Eukaryota</taxon>
        <taxon>Fungi</taxon>
        <taxon>Fungi incertae sedis</taxon>
        <taxon>Mucoromycota</taxon>
        <taxon>Mucoromycotina</taxon>
        <taxon>Mucoromycetes</taxon>
        <taxon>Mucorales</taxon>
        <taxon>Phycomycetaceae</taxon>
        <taxon>Phycomyces</taxon>
    </lineage>
</organism>
<keyword evidence="2" id="KW-0677">Repeat</keyword>
<dbReference type="InterPro" id="IPR032675">
    <property type="entry name" value="LRR_dom_sf"/>
</dbReference>
<protein>
    <submittedName>
        <fullName evidence="3">Uncharacterized protein</fullName>
    </submittedName>
</protein>
<dbReference type="Proteomes" id="UP000077315">
    <property type="component" value="Unassembled WGS sequence"/>
</dbReference>
<dbReference type="AlphaFoldDB" id="A0A167J548"/>
<dbReference type="Gene3D" id="3.80.10.10">
    <property type="entry name" value="Ribonuclease Inhibitor"/>
    <property type="match status" value="1"/>
</dbReference>
<keyword evidence="4" id="KW-1185">Reference proteome</keyword>
<dbReference type="RefSeq" id="XP_018283208.1">
    <property type="nucleotide sequence ID" value="XM_018429257.1"/>
</dbReference>
<dbReference type="GO" id="GO:0005737">
    <property type="term" value="C:cytoplasm"/>
    <property type="evidence" value="ECO:0007669"/>
    <property type="project" value="TreeGrafter"/>
</dbReference>
<dbReference type="EMBL" id="KV441030">
    <property type="protein sequence ID" value="OAD65168.1"/>
    <property type="molecule type" value="Genomic_DNA"/>
</dbReference>
<gene>
    <name evidence="3" type="ORF">PHYBLDRAFT_129027</name>
</gene>
<dbReference type="STRING" id="763407.A0A167J548"/>
<evidence type="ECO:0000256" key="2">
    <source>
        <dbReference type="ARBA" id="ARBA00022737"/>
    </source>
</evidence>
<feature type="non-terminal residue" evidence="3">
    <location>
        <position position="323"/>
    </location>
</feature>
<dbReference type="GeneID" id="28990163"/>
<name>A0A167J548_PHYB8</name>
<evidence type="ECO:0000313" key="3">
    <source>
        <dbReference type="EMBL" id="OAD65168.1"/>
    </source>
</evidence>
<dbReference type="InParanoid" id="A0A167J548"/>
<reference evidence="4" key="1">
    <citation type="submission" date="2015-06" db="EMBL/GenBank/DDBJ databases">
        <title>Expansion of signal transduction pathways in fungi by whole-genome duplication.</title>
        <authorList>
            <consortium name="DOE Joint Genome Institute"/>
            <person name="Corrochano L.M."/>
            <person name="Kuo A."/>
            <person name="Marcet-Houben M."/>
            <person name="Polaino S."/>
            <person name="Salamov A."/>
            <person name="Villalobos J.M."/>
            <person name="Alvarez M.I."/>
            <person name="Avalos J."/>
            <person name="Benito E.P."/>
            <person name="Benoit I."/>
            <person name="Burger G."/>
            <person name="Camino L.P."/>
            <person name="Canovas D."/>
            <person name="Cerda-Olmedo E."/>
            <person name="Cheng J.-F."/>
            <person name="Dominguez A."/>
            <person name="Elias M."/>
            <person name="Eslava A.P."/>
            <person name="Glaser F."/>
            <person name="Grimwood J."/>
            <person name="Gutierrez G."/>
            <person name="Heitman J."/>
            <person name="Henrissat B."/>
            <person name="Iturriaga E.A."/>
            <person name="Lang B.F."/>
            <person name="Lavin J.L."/>
            <person name="Lee S."/>
            <person name="Li W."/>
            <person name="Lindquist E."/>
            <person name="Lopez-Garcia S."/>
            <person name="Luque E.M."/>
            <person name="Marcos A.T."/>
            <person name="Martin J."/>
            <person name="McCluskey K."/>
            <person name="Medina H.R."/>
            <person name="Miralles-Duran A."/>
            <person name="Miyazaki A."/>
            <person name="Munoz-Torres E."/>
            <person name="Oguiza J.A."/>
            <person name="Ohm R."/>
            <person name="Olmedo M."/>
            <person name="Orejas M."/>
            <person name="Ortiz-Castellanos L."/>
            <person name="Pisabarro A.G."/>
            <person name="Rodriguez-Romero J."/>
            <person name="Ruiz-Herrera J."/>
            <person name="Ruiz-Vazquez R."/>
            <person name="Sanz C."/>
            <person name="Schackwitz W."/>
            <person name="Schmutz J."/>
            <person name="Shahriari M."/>
            <person name="Shelest E."/>
            <person name="Silva-Franco F."/>
            <person name="Soanes D."/>
            <person name="Syed K."/>
            <person name="Tagua V.G."/>
            <person name="Talbot N.J."/>
            <person name="Thon M."/>
            <person name="De vries R.P."/>
            <person name="Wiebenga A."/>
            <person name="Yadav J.S."/>
            <person name="Braun E.L."/>
            <person name="Baker S."/>
            <person name="Garre V."/>
            <person name="Horwitz B."/>
            <person name="Torres-Martinez S."/>
            <person name="Idnurm A."/>
            <person name="Herrera-Estrella A."/>
            <person name="Gabaldon T."/>
            <person name="Grigoriev I.V."/>
        </authorList>
    </citation>
    <scope>NUCLEOTIDE SEQUENCE [LARGE SCALE GENOMIC DNA]</scope>
    <source>
        <strain evidence="4">NRRL 1555(-)</strain>
    </source>
</reference>
<dbReference type="SMART" id="SM00364">
    <property type="entry name" value="LRR_BAC"/>
    <property type="match status" value="5"/>
</dbReference>
<keyword evidence="1" id="KW-0433">Leucine-rich repeat</keyword>
<dbReference type="SMART" id="SM00369">
    <property type="entry name" value="LRR_TYP"/>
    <property type="match status" value="4"/>
</dbReference>
<dbReference type="InterPro" id="IPR050216">
    <property type="entry name" value="LRR_domain-containing"/>
</dbReference>
<evidence type="ECO:0000256" key="1">
    <source>
        <dbReference type="ARBA" id="ARBA00022614"/>
    </source>
</evidence>
<dbReference type="SUPFAM" id="SSF52058">
    <property type="entry name" value="L domain-like"/>
    <property type="match status" value="1"/>
</dbReference>
<accession>A0A167J548</accession>
<evidence type="ECO:0000313" key="4">
    <source>
        <dbReference type="Proteomes" id="UP000077315"/>
    </source>
</evidence>
<dbReference type="PANTHER" id="PTHR48051">
    <property type="match status" value="1"/>
</dbReference>
<dbReference type="PROSITE" id="PS51450">
    <property type="entry name" value="LRR"/>
    <property type="match status" value="1"/>
</dbReference>
<dbReference type="InterPro" id="IPR003591">
    <property type="entry name" value="Leu-rich_rpt_typical-subtyp"/>
</dbReference>
<dbReference type="InterPro" id="IPR001611">
    <property type="entry name" value="Leu-rich_rpt"/>
</dbReference>